<accession>A0A6S6PIS5</accession>
<protein>
    <submittedName>
        <fullName evidence="1">Uncharacterized protein</fullName>
    </submittedName>
</protein>
<proteinExistence type="predicted"/>
<dbReference type="EMBL" id="AP023326">
    <property type="protein sequence ID" value="BCI67223.1"/>
    <property type="molecule type" value="Genomic_DNA"/>
</dbReference>
<dbReference type="AlphaFoldDB" id="A0A6S6PIS5"/>
<reference evidence="1 2" key="1">
    <citation type="submission" date="2020-07" db="EMBL/GenBank/DDBJ databases">
        <title>Complete Genome Sequence of an acetic acid bacterium, Acetobacter aceti JCM20276.</title>
        <authorList>
            <person name="Hirose Y."/>
            <person name="Mihara H."/>
        </authorList>
    </citation>
    <scope>NUCLEOTIDE SEQUENCE [LARGE SCALE GENOMIC DNA]</scope>
    <source>
        <strain evidence="1 2">JCM20276</strain>
    </source>
</reference>
<name>A0A6S6PIS5_ACEAC</name>
<evidence type="ECO:0000313" key="2">
    <source>
        <dbReference type="Proteomes" id="UP000515220"/>
    </source>
</evidence>
<evidence type="ECO:0000313" key="1">
    <source>
        <dbReference type="EMBL" id="BCI67223.1"/>
    </source>
</evidence>
<organism evidence="1 2">
    <name type="scientific">Acetobacter aceti</name>
    <dbReference type="NCBI Taxonomy" id="435"/>
    <lineage>
        <taxon>Bacteria</taxon>
        <taxon>Pseudomonadati</taxon>
        <taxon>Pseudomonadota</taxon>
        <taxon>Alphaproteobacteria</taxon>
        <taxon>Acetobacterales</taxon>
        <taxon>Acetobacteraceae</taxon>
        <taxon>Acetobacter</taxon>
        <taxon>Acetobacter subgen. Acetobacter</taxon>
    </lineage>
</organism>
<sequence length="64" mass="6571">MVSLIVSAAVVDEVTSIADCALRNCIAPVEDEFAAAEDVPELTALDVVPEDDSTSAALLTTPPV</sequence>
<gene>
    <name evidence="1" type="ORF">AAJCM20276_18470</name>
</gene>
<dbReference type="Proteomes" id="UP000515220">
    <property type="component" value="Chromosome"/>
</dbReference>